<gene>
    <name evidence="1" type="ORF">A2966_04710</name>
</gene>
<sequence>MKIIGLNIQTGLFTSGFIISDKLDVSSKLTKETGTLFDGDPIFLPLPPEAPPEFPRLILKNKDETYSFQATATRFDLFFNNKKMPDSKTIEVETLIKKYVDNLRSVVSAIKKVFQPKIIRLGFVLTFQFQVDNAVKIIKNSYIKDLKFTKNNNDLNAGFLNKKEINRFSSNIWFRVKAAKLKEEDEFGRILLASFDINTRPDIVLDLDEDNIIDYINSAWKYLDDNLKVFLPKY</sequence>
<name>A0A1F7JB17_9BACT</name>
<proteinExistence type="predicted"/>
<dbReference type="Proteomes" id="UP000176480">
    <property type="component" value="Unassembled WGS sequence"/>
</dbReference>
<evidence type="ECO:0000313" key="1">
    <source>
        <dbReference type="EMBL" id="OGK52780.1"/>
    </source>
</evidence>
<protein>
    <recommendedName>
        <fullName evidence="3">TIGR04255 family protein</fullName>
    </recommendedName>
</protein>
<comment type="caution">
    <text evidence="1">The sequence shown here is derived from an EMBL/GenBank/DDBJ whole genome shotgun (WGS) entry which is preliminary data.</text>
</comment>
<accession>A0A1F7JB17</accession>
<evidence type="ECO:0008006" key="3">
    <source>
        <dbReference type="Google" id="ProtNLM"/>
    </source>
</evidence>
<dbReference type="AlphaFoldDB" id="A0A1F7JB17"/>
<evidence type="ECO:0000313" key="2">
    <source>
        <dbReference type="Proteomes" id="UP000176480"/>
    </source>
</evidence>
<organism evidence="1 2">
    <name type="scientific">Candidatus Roizmanbacteria bacterium RIFCSPLOWO2_01_FULL_41_22</name>
    <dbReference type="NCBI Taxonomy" id="1802067"/>
    <lineage>
        <taxon>Bacteria</taxon>
        <taxon>Candidatus Roizmaniibacteriota</taxon>
    </lineage>
</organism>
<reference evidence="1 2" key="1">
    <citation type="journal article" date="2016" name="Nat. Commun.">
        <title>Thousands of microbial genomes shed light on interconnected biogeochemical processes in an aquifer system.</title>
        <authorList>
            <person name="Anantharaman K."/>
            <person name="Brown C.T."/>
            <person name="Hug L.A."/>
            <person name="Sharon I."/>
            <person name="Castelle C.J."/>
            <person name="Probst A.J."/>
            <person name="Thomas B.C."/>
            <person name="Singh A."/>
            <person name="Wilkins M.J."/>
            <person name="Karaoz U."/>
            <person name="Brodie E.L."/>
            <person name="Williams K.H."/>
            <person name="Hubbard S.S."/>
            <person name="Banfield J.F."/>
        </authorList>
    </citation>
    <scope>NUCLEOTIDE SEQUENCE [LARGE SCALE GENOMIC DNA]</scope>
</reference>
<dbReference type="EMBL" id="MGAR01000001">
    <property type="protein sequence ID" value="OGK52780.1"/>
    <property type="molecule type" value="Genomic_DNA"/>
</dbReference>
<dbReference type="STRING" id="1802067.A2966_04710"/>